<accession>A0A4U1HZF6</accession>
<dbReference type="Pfam" id="PF00892">
    <property type="entry name" value="EamA"/>
    <property type="match status" value="2"/>
</dbReference>
<evidence type="ECO:0000313" key="8">
    <source>
        <dbReference type="EMBL" id="TKC86277.1"/>
    </source>
</evidence>
<comment type="similarity">
    <text evidence="2">Belongs to the EamA transporter family.</text>
</comment>
<dbReference type="PANTHER" id="PTHR32322">
    <property type="entry name" value="INNER MEMBRANE TRANSPORTER"/>
    <property type="match status" value="1"/>
</dbReference>
<comment type="subcellular location">
    <subcellularLocation>
        <location evidence="1">Membrane</location>
        <topology evidence="1">Multi-pass membrane protein</topology>
    </subcellularLocation>
</comment>
<evidence type="ECO:0000256" key="5">
    <source>
        <dbReference type="ARBA" id="ARBA00023136"/>
    </source>
</evidence>
<dbReference type="Proteomes" id="UP000305539">
    <property type="component" value="Unassembled WGS sequence"/>
</dbReference>
<feature type="domain" description="EamA" evidence="7">
    <location>
        <begin position="4"/>
        <end position="134"/>
    </location>
</feature>
<feature type="transmembrane region" description="Helical" evidence="6">
    <location>
        <begin position="265"/>
        <end position="283"/>
    </location>
</feature>
<dbReference type="InterPro" id="IPR050638">
    <property type="entry name" value="AA-Vitamin_Transporters"/>
</dbReference>
<evidence type="ECO:0000256" key="1">
    <source>
        <dbReference type="ARBA" id="ARBA00004141"/>
    </source>
</evidence>
<dbReference type="InterPro" id="IPR037185">
    <property type="entry name" value="EmrE-like"/>
</dbReference>
<protein>
    <submittedName>
        <fullName evidence="8">EamA family transporter</fullName>
    </submittedName>
</protein>
<organism evidence="8 9">
    <name type="scientific">Trinickia terrae</name>
    <dbReference type="NCBI Taxonomy" id="2571161"/>
    <lineage>
        <taxon>Bacteria</taxon>
        <taxon>Pseudomonadati</taxon>
        <taxon>Pseudomonadota</taxon>
        <taxon>Betaproteobacteria</taxon>
        <taxon>Burkholderiales</taxon>
        <taxon>Burkholderiaceae</taxon>
        <taxon>Trinickia</taxon>
    </lineage>
</organism>
<feature type="transmembrane region" description="Helical" evidence="6">
    <location>
        <begin position="33"/>
        <end position="51"/>
    </location>
</feature>
<evidence type="ECO:0000259" key="7">
    <source>
        <dbReference type="Pfam" id="PF00892"/>
    </source>
</evidence>
<feature type="transmembrane region" description="Helical" evidence="6">
    <location>
        <begin position="243"/>
        <end position="259"/>
    </location>
</feature>
<evidence type="ECO:0000256" key="6">
    <source>
        <dbReference type="SAM" id="Phobius"/>
    </source>
</evidence>
<evidence type="ECO:0000256" key="3">
    <source>
        <dbReference type="ARBA" id="ARBA00022692"/>
    </source>
</evidence>
<reference evidence="8 9" key="1">
    <citation type="submission" date="2019-04" db="EMBL/GenBank/DDBJ databases">
        <title>Trinickia sp. 7GSK02, isolated from subtropical forest soil.</title>
        <authorList>
            <person name="Gao Z.-H."/>
            <person name="Qiu L.-H."/>
        </authorList>
    </citation>
    <scope>NUCLEOTIDE SEQUENCE [LARGE SCALE GENOMIC DNA]</scope>
    <source>
        <strain evidence="8 9">7GSK02</strain>
    </source>
</reference>
<gene>
    <name evidence="8" type="ORF">FAZ69_20700</name>
</gene>
<feature type="transmembrane region" description="Helical" evidence="6">
    <location>
        <begin position="90"/>
        <end position="111"/>
    </location>
</feature>
<feature type="transmembrane region" description="Helical" evidence="6">
    <location>
        <begin position="178"/>
        <end position="205"/>
    </location>
</feature>
<evidence type="ECO:0000256" key="2">
    <source>
        <dbReference type="ARBA" id="ARBA00007362"/>
    </source>
</evidence>
<dbReference type="GO" id="GO:0016020">
    <property type="term" value="C:membrane"/>
    <property type="evidence" value="ECO:0007669"/>
    <property type="project" value="UniProtKB-SubCell"/>
</dbReference>
<feature type="transmembrane region" description="Helical" evidence="6">
    <location>
        <begin position="211"/>
        <end position="231"/>
    </location>
</feature>
<proteinExistence type="inferred from homology"/>
<dbReference type="AlphaFoldDB" id="A0A4U1HZF6"/>
<feature type="transmembrane region" description="Helical" evidence="6">
    <location>
        <begin position="5"/>
        <end position="27"/>
    </location>
</feature>
<dbReference type="EMBL" id="SWJE01000011">
    <property type="protein sequence ID" value="TKC86277.1"/>
    <property type="molecule type" value="Genomic_DNA"/>
</dbReference>
<feature type="transmembrane region" description="Helical" evidence="6">
    <location>
        <begin position="63"/>
        <end position="84"/>
    </location>
</feature>
<feature type="transmembrane region" description="Helical" evidence="6">
    <location>
        <begin position="147"/>
        <end position="166"/>
    </location>
</feature>
<sequence>MNTILYVVTVMIWGSTWIGIHYQVASIPPGVSLLYRTVIAALIMLGICVGTRKSLRYPLKDHLLLALQGFCLFAGSYWLVYVGARTLESGFVALGVSTVIIFNLINSRLILSKPIERVVVIGALIGLVGIVLVLMPNSAAPASAERMRAIGITLAGAYIASVGNVISGRTLARGISVLSANALSLTYASLSLAILVFASGAPLVFDARAPYVLSLLYLSIFGTVIAFLCYLTLIGRIGPARSAYAMLASPVIALLISSQMEGLALTGRVVAGVALVILGNWIIMRKPKIGGRPSRSFEGSVAADRGESR</sequence>
<feature type="domain" description="EamA" evidence="7">
    <location>
        <begin position="150"/>
        <end position="284"/>
    </location>
</feature>
<evidence type="ECO:0000256" key="4">
    <source>
        <dbReference type="ARBA" id="ARBA00022989"/>
    </source>
</evidence>
<keyword evidence="3 6" id="KW-0812">Transmembrane</keyword>
<keyword evidence="9" id="KW-1185">Reference proteome</keyword>
<dbReference type="RefSeq" id="WP_136896960.1">
    <property type="nucleotide sequence ID" value="NZ_SWJE01000011.1"/>
</dbReference>
<dbReference type="OrthoDB" id="2352272at2"/>
<dbReference type="PANTHER" id="PTHR32322:SF2">
    <property type="entry name" value="EAMA DOMAIN-CONTAINING PROTEIN"/>
    <property type="match status" value="1"/>
</dbReference>
<dbReference type="InterPro" id="IPR000620">
    <property type="entry name" value="EamA_dom"/>
</dbReference>
<comment type="caution">
    <text evidence="8">The sequence shown here is derived from an EMBL/GenBank/DDBJ whole genome shotgun (WGS) entry which is preliminary data.</text>
</comment>
<feature type="transmembrane region" description="Helical" evidence="6">
    <location>
        <begin position="118"/>
        <end position="135"/>
    </location>
</feature>
<name>A0A4U1HZF6_9BURK</name>
<keyword evidence="4 6" id="KW-1133">Transmembrane helix</keyword>
<evidence type="ECO:0000313" key="9">
    <source>
        <dbReference type="Proteomes" id="UP000305539"/>
    </source>
</evidence>
<dbReference type="SUPFAM" id="SSF103481">
    <property type="entry name" value="Multidrug resistance efflux transporter EmrE"/>
    <property type="match status" value="2"/>
</dbReference>
<keyword evidence="5 6" id="KW-0472">Membrane</keyword>